<sequence length="263" mass="30849">MILVRSRQSFLGIDAWASFVLRDFKQVAVGSYQSDPKPKNFKMEVLNTVFNKSKAEEHTLNHSNSKILQVCLESVYPTVKLVLELRAVQHNDSVFFSIQTWRTIALKRNEIRQAMRATDERLIFVNDELKVFTECMHDRCAVCFLDIRGKRVNIMLETFSRMMQLGLEITKEYQKQIKTINETAKNLSKFMDFILSQCTGTRRCDNIKEHLEMLSNYSEPSIGNASNFSFAFDDNEYEEDYDVSDDNDGYDRCSYCSRRRHRY</sequence>
<name>A0A232FJJ1_9HYME</name>
<gene>
    <name evidence="1" type="ORF">TSAR_013547</name>
</gene>
<accession>A0A232FJJ1</accession>
<dbReference type="EMBL" id="NNAY01000155">
    <property type="protein sequence ID" value="OXU30477.1"/>
    <property type="molecule type" value="Genomic_DNA"/>
</dbReference>
<dbReference type="Proteomes" id="UP000215335">
    <property type="component" value="Unassembled WGS sequence"/>
</dbReference>
<evidence type="ECO:0000313" key="1">
    <source>
        <dbReference type="EMBL" id="OXU30477.1"/>
    </source>
</evidence>
<dbReference type="AlphaFoldDB" id="A0A232FJJ1"/>
<comment type="caution">
    <text evidence="1">The sequence shown here is derived from an EMBL/GenBank/DDBJ whole genome shotgun (WGS) entry which is preliminary data.</text>
</comment>
<keyword evidence="2" id="KW-1185">Reference proteome</keyword>
<proteinExistence type="predicted"/>
<evidence type="ECO:0000313" key="2">
    <source>
        <dbReference type="Proteomes" id="UP000215335"/>
    </source>
</evidence>
<protein>
    <submittedName>
        <fullName evidence="1">Uncharacterized protein</fullName>
    </submittedName>
</protein>
<organism evidence="1 2">
    <name type="scientific">Trichomalopsis sarcophagae</name>
    <dbReference type="NCBI Taxonomy" id="543379"/>
    <lineage>
        <taxon>Eukaryota</taxon>
        <taxon>Metazoa</taxon>
        <taxon>Ecdysozoa</taxon>
        <taxon>Arthropoda</taxon>
        <taxon>Hexapoda</taxon>
        <taxon>Insecta</taxon>
        <taxon>Pterygota</taxon>
        <taxon>Neoptera</taxon>
        <taxon>Endopterygota</taxon>
        <taxon>Hymenoptera</taxon>
        <taxon>Apocrita</taxon>
        <taxon>Proctotrupomorpha</taxon>
        <taxon>Chalcidoidea</taxon>
        <taxon>Pteromalidae</taxon>
        <taxon>Pteromalinae</taxon>
        <taxon>Trichomalopsis</taxon>
    </lineage>
</organism>
<reference evidence="1 2" key="1">
    <citation type="journal article" date="2017" name="Curr. Biol.">
        <title>The Evolution of Venom by Co-option of Single-Copy Genes.</title>
        <authorList>
            <person name="Martinson E.O."/>
            <person name="Mrinalini"/>
            <person name="Kelkar Y.D."/>
            <person name="Chang C.H."/>
            <person name="Werren J.H."/>
        </authorList>
    </citation>
    <scope>NUCLEOTIDE SEQUENCE [LARGE SCALE GENOMIC DNA]</scope>
    <source>
        <strain evidence="1 2">Alberta</strain>
        <tissue evidence="1">Whole body</tissue>
    </source>
</reference>